<evidence type="ECO:0000256" key="2">
    <source>
        <dbReference type="RuleBase" id="RU003690"/>
    </source>
</evidence>
<dbReference type="PROSITE" id="PS00572">
    <property type="entry name" value="GLYCOSYL_HYDROL_F1_1"/>
    <property type="match status" value="1"/>
</dbReference>
<sequence length="299" mass="34702">MDIFFQFFIGWFAHPIFRGDYSEIMKKVVRERSLAAGLPESRLPEFTPEEVQRINGTHDFFGLNFYTTVVAFPVDFAVNDLSYDADRGIAFMYDRTWLESGSTWLQITPFGFRKILNFIKEEYGNPPVYVTENGISEKGAVDLNDDHRIYFYENYINAGLKARLLDGVDLRGYTAWSLMDNFEWASGFSERFGLFYVNRSDPNLPRIPKKSASRYTSIIKCNGFPDPALGPHECLTPDDGGNIINNSTHLKLMQMKTILFFVLKTFFVLQSYQKRHRVSSKLKIHLYFLLLYLSKFLNL</sequence>
<dbReference type="AlphaFoldDB" id="A0A3B4ZXV7"/>
<reference evidence="3" key="1">
    <citation type="submission" date="2023-09" db="UniProtKB">
        <authorList>
            <consortium name="Ensembl"/>
        </authorList>
    </citation>
    <scope>IDENTIFICATION</scope>
</reference>
<accession>A0A3B4ZXV7</accession>
<evidence type="ECO:0000313" key="3">
    <source>
        <dbReference type="Ensembl" id="ENSSPAP00000013150.1"/>
    </source>
</evidence>
<name>A0A3B4ZXV7_9TELE</name>
<feature type="active site" description="Nucleophile" evidence="1">
    <location>
        <position position="132"/>
    </location>
</feature>
<protein>
    <recommendedName>
        <fullName evidence="4">Lactase</fullName>
    </recommendedName>
</protein>
<organism evidence="3">
    <name type="scientific">Stegastes partitus</name>
    <name type="common">bicolor damselfish</name>
    <dbReference type="NCBI Taxonomy" id="144197"/>
    <lineage>
        <taxon>Eukaryota</taxon>
        <taxon>Metazoa</taxon>
        <taxon>Chordata</taxon>
        <taxon>Craniata</taxon>
        <taxon>Vertebrata</taxon>
        <taxon>Euteleostomi</taxon>
        <taxon>Actinopterygii</taxon>
        <taxon>Neopterygii</taxon>
        <taxon>Teleostei</taxon>
        <taxon>Neoteleostei</taxon>
        <taxon>Acanthomorphata</taxon>
        <taxon>Ovalentaria</taxon>
        <taxon>Pomacentridae</taxon>
        <taxon>Stegastes</taxon>
    </lineage>
</organism>
<dbReference type="InterPro" id="IPR001360">
    <property type="entry name" value="Glyco_hydro_1"/>
</dbReference>
<dbReference type="PRINTS" id="PR00131">
    <property type="entry name" value="GLHYDRLASE1"/>
</dbReference>
<dbReference type="PANTHER" id="PTHR10353">
    <property type="entry name" value="GLYCOSYL HYDROLASE"/>
    <property type="match status" value="1"/>
</dbReference>
<dbReference type="SUPFAM" id="SSF51445">
    <property type="entry name" value="(Trans)glycosidases"/>
    <property type="match status" value="1"/>
</dbReference>
<dbReference type="InterPro" id="IPR017853">
    <property type="entry name" value="GH"/>
</dbReference>
<evidence type="ECO:0000256" key="1">
    <source>
        <dbReference type="PROSITE-ProRule" id="PRU10055"/>
    </source>
</evidence>
<comment type="similarity">
    <text evidence="2">Belongs to the glycosyl hydrolase 1 family.</text>
</comment>
<proteinExistence type="inferred from homology"/>
<dbReference type="GO" id="GO:0005975">
    <property type="term" value="P:carbohydrate metabolic process"/>
    <property type="evidence" value="ECO:0007669"/>
    <property type="project" value="InterPro"/>
</dbReference>
<dbReference type="Ensembl" id="ENSSPAT00000013370.1">
    <property type="protein sequence ID" value="ENSSPAP00000013150.1"/>
    <property type="gene ID" value="ENSSPAG00000009963.1"/>
</dbReference>
<dbReference type="Pfam" id="PF00232">
    <property type="entry name" value="Glyco_hydro_1"/>
    <property type="match status" value="1"/>
</dbReference>
<dbReference type="STRING" id="144197.ENSSPAP00000013150"/>
<dbReference type="InterPro" id="IPR018120">
    <property type="entry name" value="Glyco_hydro_1_AS"/>
</dbReference>
<evidence type="ECO:0008006" key="4">
    <source>
        <dbReference type="Google" id="ProtNLM"/>
    </source>
</evidence>
<dbReference type="PANTHER" id="PTHR10353:SF38">
    <property type="entry name" value="LACTASE_PHLORIZIN HYDROLASE"/>
    <property type="match status" value="1"/>
</dbReference>
<dbReference type="GO" id="GO:0000016">
    <property type="term" value="F:lactase activity"/>
    <property type="evidence" value="ECO:0007669"/>
    <property type="project" value="TreeGrafter"/>
</dbReference>
<dbReference type="GeneTree" id="ENSGT00940000155324"/>
<dbReference type="Gene3D" id="3.20.20.80">
    <property type="entry name" value="Glycosidases"/>
    <property type="match status" value="1"/>
</dbReference>